<feature type="binding site" evidence="8">
    <location>
        <position position="86"/>
    </location>
    <ligand>
        <name>Zn(2+)</name>
        <dbReference type="ChEBI" id="CHEBI:29105"/>
        <note>catalytic</note>
    </ligand>
</feature>
<name>A0A328FBY6_9BACT</name>
<evidence type="ECO:0000256" key="4">
    <source>
        <dbReference type="ARBA" id="ARBA00022723"/>
    </source>
</evidence>
<sequence length="163" mass="18367">MDDEYYMMLALDEAKKAQKHDEVPVGAIVVDPTGTVIGQGYNCPISENDPTSHAEIKAIRSACRFMNNYRLPKTTLYVTIEPCIMCMGAIIHARIQRIVFGALDPKWGAAVSLYQMGSDLRLNHHPEIIQGICEKQTRRIIKSFFESKRRNRDKHSCCGNPVG</sequence>
<evidence type="ECO:0000256" key="6">
    <source>
        <dbReference type="ARBA" id="ARBA00022833"/>
    </source>
</evidence>
<dbReference type="EMBL" id="QLNI01000018">
    <property type="protein sequence ID" value="RAM02088.1"/>
    <property type="molecule type" value="Genomic_DNA"/>
</dbReference>
<dbReference type="NCBIfam" id="NF008113">
    <property type="entry name" value="PRK10860.1"/>
    <property type="match status" value="1"/>
</dbReference>
<dbReference type="OrthoDB" id="9802676at2"/>
<dbReference type="SUPFAM" id="SSF53927">
    <property type="entry name" value="Cytidine deaminase-like"/>
    <property type="match status" value="1"/>
</dbReference>
<evidence type="ECO:0000256" key="2">
    <source>
        <dbReference type="ARBA" id="ARBA00011738"/>
    </source>
</evidence>
<dbReference type="HAMAP" id="MF_00972">
    <property type="entry name" value="tRNA_aden_deaminase"/>
    <property type="match status" value="1"/>
</dbReference>
<evidence type="ECO:0000256" key="1">
    <source>
        <dbReference type="ARBA" id="ARBA00010669"/>
    </source>
</evidence>
<dbReference type="GO" id="GO:0052717">
    <property type="term" value="F:tRNA-specific adenosine-34 deaminase activity"/>
    <property type="evidence" value="ECO:0007669"/>
    <property type="project" value="UniProtKB-UniRule"/>
</dbReference>
<dbReference type="InterPro" id="IPR002125">
    <property type="entry name" value="CMP_dCMP_dom"/>
</dbReference>
<evidence type="ECO:0000313" key="12">
    <source>
        <dbReference type="Proteomes" id="UP000248798"/>
    </source>
</evidence>
<dbReference type="PROSITE" id="PS51747">
    <property type="entry name" value="CYT_DCMP_DEAMINASES_2"/>
    <property type="match status" value="1"/>
</dbReference>
<dbReference type="Proteomes" id="UP000248798">
    <property type="component" value="Unassembled WGS sequence"/>
</dbReference>
<dbReference type="EMBL" id="CP036313">
    <property type="protein sequence ID" value="QBH13859.1"/>
    <property type="molecule type" value="Genomic_DNA"/>
</dbReference>
<dbReference type="PANTHER" id="PTHR11079">
    <property type="entry name" value="CYTOSINE DEAMINASE FAMILY MEMBER"/>
    <property type="match status" value="1"/>
</dbReference>
<keyword evidence="13" id="KW-1185">Reference proteome</keyword>
<dbReference type="InterPro" id="IPR016192">
    <property type="entry name" value="APOBEC/CMP_deaminase_Zn-bd"/>
</dbReference>
<proteinExistence type="inferred from homology"/>
<reference evidence="11 12" key="1">
    <citation type="submission" date="2018-06" db="EMBL/GenBank/DDBJ databases">
        <title>Complete Genome Sequence of Desulfobacter hydrogenophilus (DSM3380).</title>
        <authorList>
            <person name="Marietou A."/>
            <person name="Schreiber L."/>
            <person name="Marshall I."/>
            <person name="Jorgensen B."/>
        </authorList>
    </citation>
    <scope>NUCLEOTIDE SEQUENCE [LARGE SCALE GENOMIC DNA]</scope>
    <source>
        <strain evidence="11 12">DSM 3380</strain>
    </source>
</reference>
<evidence type="ECO:0000259" key="9">
    <source>
        <dbReference type="PROSITE" id="PS51747"/>
    </source>
</evidence>
<dbReference type="PROSITE" id="PS00903">
    <property type="entry name" value="CYT_DCMP_DEAMINASES_1"/>
    <property type="match status" value="1"/>
</dbReference>
<gene>
    <name evidence="8" type="primary">tadA</name>
    <name evidence="11" type="ORF">DO021_09915</name>
    <name evidence="10" type="ORF">EYB58_13565</name>
</gene>
<feature type="active site" description="Proton donor" evidence="8">
    <location>
        <position position="55"/>
    </location>
</feature>
<dbReference type="Proteomes" id="UP000293902">
    <property type="component" value="Chromosome"/>
</dbReference>
<comment type="cofactor">
    <cofactor evidence="8">
        <name>Zn(2+)</name>
        <dbReference type="ChEBI" id="CHEBI:29105"/>
    </cofactor>
    <text evidence="8">Binds 1 zinc ion per subunit.</text>
</comment>
<dbReference type="CDD" id="cd01285">
    <property type="entry name" value="nucleoside_deaminase"/>
    <property type="match status" value="1"/>
</dbReference>
<dbReference type="InterPro" id="IPR016193">
    <property type="entry name" value="Cytidine_deaminase-like"/>
</dbReference>
<dbReference type="PANTHER" id="PTHR11079:SF202">
    <property type="entry name" value="TRNA-SPECIFIC ADENOSINE DEAMINASE"/>
    <property type="match status" value="1"/>
</dbReference>
<keyword evidence="4 8" id="KW-0479">Metal-binding</keyword>
<comment type="function">
    <text evidence="8">Catalyzes the deamination of adenosine to inosine at the wobble position 34 of tRNA(Arg2).</text>
</comment>
<evidence type="ECO:0000256" key="3">
    <source>
        <dbReference type="ARBA" id="ARBA00022694"/>
    </source>
</evidence>
<evidence type="ECO:0000313" key="11">
    <source>
        <dbReference type="EMBL" id="RAM02088.1"/>
    </source>
</evidence>
<evidence type="ECO:0000313" key="13">
    <source>
        <dbReference type="Proteomes" id="UP000293902"/>
    </source>
</evidence>
<dbReference type="GO" id="GO:0002100">
    <property type="term" value="P:tRNA wobble adenosine to inosine editing"/>
    <property type="evidence" value="ECO:0007669"/>
    <property type="project" value="UniProtKB-UniRule"/>
</dbReference>
<evidence type="ECO:0000256" key="8">
    <source>
        <dbReference type="HAMAP-Rule" id="MF_00972"/>
    </source>
</evidence>
<comment type="similarity">
    <text evidence="1">Belongs to the cytidine and deoxycytidylate deaminase family. ADAT2 subfamily.</text>
</comment>
<dbReference type="Gene3D" id="3.40.140.10">
    <property type="entry name" value="Cytidine Deaminase, domain 2"/>
    <property type="match status" value="1"/>
</dbReference>
<organism evidence="11 12">
    <name type="scientific">Desulfobacter hydrogenophilus</name>
    <dbReference type="NCBI Taxonomy" id="2291"/>
    <lineage>
        <taxon>Bacteria</taxon>
        <taxon>Pseudomonadati</taxon>
        <taxon>Thermodesulfobacteriota</taxon>
        <taxon>Desulfobacteria</taxon>
        <taxon>Desulfobacterales</taxon>
        <taxon>Desulfobacteraceae</taxon>
        <taxon>Desulfobacter</taxon>
    </lineage>
</organism>
<evidence type="ECO:0000256" key="5">
    <source>
        <dbReference type="ARBA" id="ARBA00022801"/>
    </source>
</evidence>
<dbReference type="Pfam" id="PF00383">
    <property type="entry name" value="dCMP_cyt_deam_1"/>
    <property type="match status" value="1"/>
</dbReference>
<feature type="domain" description="CMP/dCMP-type deaminase" evidence="9">
    <location>
        <begin position="1"/>
        <end position="121"/>
    </location>
</feature>
<protein>
    <recommendedName>
        <fullName evidence="8">tRNA-specific adenosine deaminase</fullName>
        <ecNumber evidence="8">3.5.4.33</ecNumber>
    </recommendedName>
</protein>
<dbReference type="AlphaFoldDB" id="A0A328FBY6"/>
<dbReference type="EC" id="3.5.4.33" evidence="8"/>
<dbReference type="GO" id="GO:0008270">
    <property type="term" value="F:zinc ion binding"/>
    <property type="evidence" value="ECO:0007669"/>
    <property type="project" value="UniProtKB-UniRule"/>
</dbReference>
<evidence type="ECO:0000256" key="7">
    <source>
        <dbReference type="ARBA" id="ARBA00048045"/>
    </source>
</evidence>
<comment type="catalytic activity">
    <reaction evidence="7 8">
        <text>adenosine(34) in tRNA + H2O + H(+) = inosine(34) in tRNA + NH4(+)</text>
        <dbReference type="Rhea" id="RHEA:43168"/>
        <dbReference type="Rhea" id="RHEA-COMP:10373"/>
        <dbReference type="Rhea" id="RHEA-COMP:10374"/>
        <dbReference type="ChEBI" id="CHEBI:15377"/>
        <dbReference type="ChEBI" id="CHEBI:15378"/>
        <dbReference type="ChEBI" id="CHEBI:28938"/>
        <dbReference type="ChEBI" id="CHEBI:74411"/>
        <dbReference type="ChEBI" id="CHEBI:82852"/>
        <dbReference type="EC" id="3.5.4.33"/>
    </reaction>
</comment>
<dbReference type="InterPro" id="IPR028883">
    <property type="entry name" value="tRNA_aden_deaminase"/>
</dbReference>
<evidence type="ECO:0000313" key="10">
    <source>
        <dbReference type="EMBL" id="QBH13859.1"/>
    </source>
</evidence>
<accession>A0A328FBY6</accession>
<keyword evidence="6 8" id="KW-0862">Zinc</keyword>
<comment type="subunit">
    <text evidence="2 8">Homodimer.</text>
</comment>
<keyword evidence="5 8" id="KW-0378">Hydrolase</keyword>
<dbReference type="FunFam" id="3.40.140.10:FF:000005">
    <property type="entry name" value="tRNA-specific adenosine deaminase"/>
    <property type="match status" value="1"/>
</dbReference>
<dbReference type="RefSeq" id="WP_111956200.1">
    <property type="nucleotide sequence ID" value="NZ_CP036313.1"/>
</dbReference>
<keyword evidence="3 8" id="KW-0819">tRNA processing</keyword>
<feature type="binding site" evidence="8">
    <location>
        <position position="83"/>
    </location>
    <ligand>
        <name>Zn(2+)</name>
        <dbReference type="ChEBI" id="CHEBI:29105"/>
        <note>catalytic</note>
    </ligand>
</feature>
<reference evidence="10 13" key="2">
    <citation type="submission" date="2019-02" db="EMBL/GenBank/DDBJ databases">
        <title>Complete genome sequence of Desulfobacter hydrogenophilus AcRS1.</title>
        <authorList>
            <person name="Marietou A."/>
            <person name="Lund M.B."/>
            <person name="Marshall I.P.G."/>
            <person name="Schreiber L."/>
            <person name="Jorgensen B."/>
        </authorList>
    </citation>
    <scope>NUCLEOTIDE SEQUENCE [LARGE SCALE GENOMIC DNA]</scope>
    <source>
        <strain evidence="10 13">AcRS1</strain>
    </source>
</reference>
<feature type="binding site" evidence="8">
    <location>
        <position position="53"/>
    </location>
    <ligand>
        <name>Zn(2+)</name>
        <dbReference type="ChEBI" id="CHEBI:29105"/>
        <note>catalytic</note>
    </ligand>
</feature>